<gene>
    <name evidence="1" type="ORF">GCM10023095_14210</name>
</gene>
<sequence length="168" mass="17836">MFQWLEIEGIRYEWDGQQLQCHGPDGLLALSSPVLSNLELEDDEGGLLGYLSVEPALGQVSFVAAATPEVLLGQQILVGRGDVVESLSLATLSVPALSSGHNPSVAAPFSHEILSLATVLNDVETLDVFFGAPSQAAPLPHISHVANLTTCSLQSECLPLFGDELQYL</sequence>
<comment type="caution">
    <text evidence="1">The sequence shown here is derived from an EMBL/GenBank/DDBJ whole genome shotgun (WGS) entry which is preliminary data.</text>
</comment>
<dbReference type="EMBL" id="BAABFC010000010">
    <property type="protein sequence ID" value="GAA4497533.1"/>
    <property type="molecule type" value="Genomic_DNA"/>
</dbReference>
<organism evidence="1 2">
    <name type="scientific">Pseudaeromonas paramecii</name>
    <dbReference type="NCBI Taxonomy" id="2138166"/>
    <lineage>
        <taxon>Bacteria</taxon>
        <taxon>Pseudomonadati</taxon>
        <taxon>Pseudomonadota</taxon>
        <taxon>Gammaproteobacteria</taxon>
        <taxon>Aeromonadales</taxon>
        <taxon>Aeromonadaceae</taxon>
        <taxon>Pseudaeromonas</taxon>
    </lineage>
</organism>
<proteinExistence type="predicted"/>
<protein>
    <submittedName>
        <fullName evidence="1">Uncharacterized protein</fullName>
    </submittedName>
</protein>
<reference evidence="2" key="1">
    <citation type="journal article" date="2019" name="Int. J. Syst. Evol. Microbiol.">
        <title>The Global Catalogue of Microorganisms (GCM) 10K type strain sequencing project: providing services to taxonomists for standard genome sequencing and annotation.</title>
        <authorList>
            <consortium name="The Broad Institute Genomics Platform"/>
            <consortium name="The Broad Institute Genome Sequencing Center for Infectious Disease"/>
            <person name="Wu L."/>
            <person name="Ma J."/>
        </authorList>
    </citation>
    <scope>NUCLEOTIDE SEQUENCE [LARGE SCALE GENOMIC DNA]</scope>
    <source>
        <strain evidence="2">JCM 32226</strain>
    </source>
</reference>
<dbReference type="Proteomes" id="UP001501321">
    <property type="component" value="Unassembled WGS sequence"/>
</dbReference>
<evidence type="ECO:0000313" key="2">
    <source>
        <dbReference type="Proteomes" id="UP001501321"/>
    </source>
</evidence>
<evidence type="ECO:0000313" key="1">
    <source>
        <dbReference type="EMBL" id="GAA4497533.1"/>
    </source>
</evidence>
<name>A0ABP8Q4Q9_9GAMM</name>
<accession>A0ABP8Q4Q9</accession>
<keyword evidence="2" id="KW-1185">Reference proteome</keyword>
<dbReference type="RefSeq" id="WP_345011487.1">
    <property type="nucleotide sequence ID" value="NZ_BAABFC010000010.1"/>
</dbReference>